<keyword evidence="6" id="KW-0472">Membrane</keyword>
<feature type="transmembrane region" description="Helical" evidence="6">
    <location>
        <begin position="40"/>
        <end position="62"/>
    </location>
</feature>
<evidence type="ECO:0000256" key="2">
    <source>
        <dbReference type="ARBA" id="ARBA00012438"/>
    </source>
</evidence>
<gene>
    <name evidence="8" type="ORF">A5821_002212</name>
</gene>
<dbReference type="GO" id="GO:0046983">
    <property type="term" value="F:protein dimerization activity"/>
    <property type="evidence" value="ECO:0007669"/>
    <property type="project" value="InterPro"/>
</dbReference>
<keyword evidence="9" id="KW-1185">Reference proteome</keyword>
<dbReference type="CDD" id="cd16917">
    <property type="entry name" value="HATPase_UhpB-NarQ-NarX-like"/>
    <property type="match status" value="1"/>
</dbReference>
<reference evidence="8" key="1">
    <citation type="submission" date="2017-05" db="EMBL/GenBank/DDBJ databases">
        <authorList>
            <consortium name="The Broad Institute Genomics Platform"/>
            <consortium name="The Broad Institute Genomic Center for Infectious Diseases"/>
            <person name="Earl A."/>
            <person name="Manson A."/>
            <person name="Schwartman J."/>
            <person name="Gilmore M."/>
            <person name="Abouelleil A."/>
            <person name="Cao P."/>
            <person name="Chapman S."/>
            <person name="Cusick C."/>
            <person name="Shea T."/>
            <person name="Young S."/>
            <person name="Neafsey D."/>
            <person name="Nusbaum C."/>
            <person name="Birren B."/>
        </authorList>
    </citation>
    <scope>NUCLEOTIDE SEQUENCE</scope>
    <source>
        <strain evidence="8">7F3_DIV0205</strain>
    </source>
</reference>
<dbReference type="InterPro" id="IPR056374">
    <property type="entry name" value="DesK/YvfT_N"/>
</dbReference>
<dbReference type="EC" id="2.7.13.3" evidence="2"/>
<dbReference type="GO" id="GO:0000155">
    <property type="term" value="F:phosphorelay sensor kinase activity"/>
    <property type="evidence" value="ECO:0007669"/>
    <property type="project" value="InterPro"/>
</dbReference>
<evidence type="ECO:0000259" key="7">
    <source>
        <dbReference type="SMART" id="SM00387"/>
    </source>
</evidence>
<protein>
    <recommendedName>
        <fullName evidence="2">histidine kinase</fullName>
        <ecNumber evidence="2">2.7.13.3</ecNumber>
    </recommendedName>
</protein>
<evidence type="ECO:0000256" key="4">
    <source>
        <dbReference type="ARBA" id="ARBA00022777"/>
    </source>
</evidence>
<reference evidence="8" key="2">
    <citation type="submission" date="2024-03" db="EMBL/GenBank/DDBJ databases">
        <title>The Genome Sequence of Enterococcus sp. DIV0205d.</title>
        <authorList>
            <consortium name="The Broad Institute Genomics Platform"/>
            <consortium name="The Broad Institute Microbial Omics Core"/>
            <consortium name="The Broad Institute Genomic Center for Infectious Diseases"/>
            <person name="Earl A."/>
            <person name="Manson A."/>
            <person name="Gilmore M."/>
            <person name="Schwartman J."/>
            <person name="Shea T."/>
            <person name="Abouelleil A."/>
            <person name="Cao P."/>
            <person name="Chapman S."/>
            <person name="Cusick C."/>
            <person name="Young S."/>
            <person name="Neafsey D."/>
            <person name="Nusbaum C."/>
            <person name="Birren B."/>
        </authorList>
    </citation>
    <scope>NUCLEOTIDE SEQUENCE</scope>
    <source>
        <strain evidence="8">7F3_DIV0205</strain>
    </source>
</reference>
<dbReference type="InterPro" id="IPR050482">
    <property type="entry name" value="Sensor_HK_TwoCompSys"/>
</dbReference>
<dbReference type="Pfam" id="PF02518">
    <property type="entry name" value="HATPase_c"/>
    <property type="match status" value="1"/>
</dbReference>
<dbReference type="PANTHER" id="PTHR24421">
    <property type="entry name" value="NITRATE/NITRITE SENSOR PROTEIN NARX-RELATED"/>
    <property type="match status" value="1"/>
</dbReference>
<keyword evidence="5" id="KW-0902">Two-component regulatory system</keyword>
<evidence type="ECO:0000313" key="8">
    <source>
        <dbReference type="EMBL" id="WYK01086.1"/>
    </source>
</evidence>
<keyword evidence="6" id="KW-1133">Transmembrane helix</keyword>
<feature type="transmembrane region" description="Helical" evidence="6">
    <location>
        <begin position="14"/>
        <end position="33"/>
    </location>
</feature>
<keyword evidence="4 8" id="KW-0418">Kinase</keyword>
<dbReference type="SUPFAM" id="SSF55874">
    <property type="entry name" value="ATPase domain of HSP90 chaperone/DNA topoisomerase II/histidine kinase"/>
    <property type="match status" value="1"/>
</dbReference>
<feature type="transmembrane region" description="Helical" evidence="6">
    <location>
        <begin position="133"/>
        <end position="153"/>
    </location>
</feature>
<dbReference type="PANTHER" id="PTHR24421:SF63">
    <property type="entry name" value="SENSOR HISTIDINE KINASE DESK"/>
    <property type="match status" value="1"/>
</dbReference>
<dbReference type="InterPro" id="IPR003594">
    <property type="entry name" value="HATPase_dom"/>
</dbReference>
<dbReference type="Pfam" id="PF23540">
    <property type="entry name" value="DesK_N"/>
    <property type="match status" value="1"/>
</dbReference>
<dbReference type="RefSeq" id="WP_086314629.1">
    <property type="nucleotide sequence ID" value="NZ_CP147244.1"/>
</dbReference>
<feature type="transmembrane region" description="Helical" evidence="6">
    <location>
        <begin position="103"/>
        <end position="121"/>
    </location>
</feature>
<dbReference type="InterPro" id="IPR011712">
    <property type="entry name" value="Sig_transdc_His_kin_sub3_dim/P"/>
</dbReference>
<evidence type="ECO:0000256" key="5">
    <source>
        <dbReference type="ARBA" id="ARBA00023012"/>
    </source>
</evidence>
<dbReference type="Gene3D" id="1.20.5.1930">
    <property type="match status" value="1"/>
</dbReference>
<evidence type="ECO:0000313" key="9">
    <source>
        <dbReference type="Proteomes" id="UP000194948"/>
    </source>
</evidence>
<organism evidence="8 9">
    <name type="scientific">Candidatus Enterococcus palustris</name>
    <dbReference type="NCBI Taxonomy" id="1834189"/>
    <lineage>
        <taxon>Bacteria</taxon>
        <taxon>Bacillati</taxon>
        <taxon>Bacillota</taxon>
        <taxon>Bacilli</taxon>
        <taxon>Lactobacillales</taxon>
        <taxon>Enterococcaceae</taxon>
        <taxon>Enterococcus</taxon>
    </lineage>
</organism>
<dbReference type="GO" id="GO:0016020">
    <property type="term" value="C:membrane"/>
    <property type="evidence" value="ECO:0007669"/>
    <property type="project" value="InterPro"/>
</dbReference>
<feature type="transmembrane region" description="Helical" evidence="6">
    <location>
        <begin position="68"/>
        <end position="91"/>
    </location>
</feature>
<comment type="catalytic activity">
    <reaction evidence="1">
        <text>ATP + protein L-histidine = ADP + protein N-phospho-L-histidine.</text>
        <dbReference type="EC" id="2.7.13.3"/>
    </reaction>
</comment>
<dbReference type="Proteomes" id="UP000194948">
    <property type="component" value="Chromosome"/>
</dbReference>
<keyword evidence="6" id="KW-0812">Transmembrane</keyword>
<proteinExistence type="predicted"/>
<dbReference type="InterPro" id="IPR036890">
    <property type="entry name" value="HATPase_C_sf"/>
</dbReference>
<dbReference type="Gene3D" id="3.30.565.10">
    <property type="entry name" value="Histidine kinase-like ATPase, C-terminal domain"/>
    <property type="match status" value="1"/>
</dbReference>
<keyword evidence="3" id="KW-0808">Transferase</keyword>
<dbReference type="Pfam" id="PF07730">
    <property type="entry name" value="HisKA_3"/>
    <property type="match status" value="1"/>
</dbReference>
<accession>A0AAQ3WEF6</accession>
<dbReference type="EMBL" id="CP147244">
    <property type="protein sequence ID" value="WYK01086.1"/>
    <property type="molecule type" value="Genomic_DNA"/>
</dbReference>
<sequence>MIGKFRLYPKEDGFVAFIWLIFILIPIIAMFPYDNVDKQLALVLLGIFVVTYRNCLFNGKWFPFWMGLMYVISLFYTLYFGYIYLFIYPAWMIGFMPMKKKVFRYYYIALLCMLVPVPFALNQLPEYMTNELRITIFVYGFFICAAPFAGRSIRKQAQLRKQMYQSTQRMEYVIKQEERYRIARDLHDTLGQSLSIMTIKAELAGKLIVKDHELAKKEMTEVADTSRGTLQTVREIVSSMRYVLIVEEMITIEKNLRTAKIILSTEGEELTEGIPADIQNTVSYCLRECITNVIRHSKAGQCKICIKKTATDYLFIVEDDGRGMGQSIQGNGLTGLRERIESVDGELEFTQKNGTKVLFTVPVNKKEETIND</sequence>
<evidence type="ECO:0000256" key="3">
    <source>
        <dbReference type="ARBA" id="ARBA00022679"/>
    </source>
</evidence>
<dbReference type="AlphaFoldDB" id="A0AAQ3WEF6"/>
<name>A0AAQ3WEF6_9ENTE</name>
<feature type="domain" description="Histidine kinase/HSP90-like ATPase" evidence="7">
    <location>
        <begin position="277"/>
        <end position="365"/>
    </location>
</feature>
<dbReference type="SMART" id="SM00387">
    <property type="entry name" value="HATPase_c"/>
    <property type="match status" value="1"/>
</dbReference>
<evidence type="ECO:0000256" key="1">
    <source>
        <dbReference type="ARBA" id="ARBA00000085"/>
    </source>
</evidence>
<evidence type="ECO:0000256" key="6">
    <source>
        <dbReference type="SAM" id="Phobius"/>
    </source>
</evidence>